<dbReference type="Proteomes" id="UP000054630">
    <property type="component" value="Unassembled WGS sequence"/>
</dbReference>
<evidence type="ECO:0000313" key="2">
    <source>
        <dbReference type="Proteomes" id="UP000054630"/>
    </source>
</evidence>
<accession>A0A0V0RY15</accession>
<dbReference type="EMBL" id="JYDL01000059">
    <property type="protein sequence ID" value="KRX19405.1"/>
    <property type="molecule type" value="Genomic_DNA"/>
</dbReference>
<reference evidence="1 2" key="1">
    <citation type="submission" date="2015-01" db="EMBL/GenBank/DDBJ databases">
        <title>Evolution of Trichinella species and genotypes.</title>
        <authorList>
            <person name="Korhonen P.K."/>
            <person name="Edoardo P."/>
            <person name="Giuseppe L.R."/>
            <person name="Gasser R.B."/>
        </authorList>
    </citation>
    <scope>NUCLEOTIDE SEQUENCE [LARGE SCALE GENOMIC DNA]</scope>
    <source>
        <strain evidence="1">ISS37</strain>
    </source>
</reference>
<organism evidence="1 2">
    <name type="scientific">Trichinella nelsoni</name>
    <dbReference type="NCBI Taxonomy" id="6336"/>
    <lineage>
        <taxon>Eukaryota</taxon>
        <taxon>Metazoa</taxon>
        <taxon>Ecdysozoa</taxon>
        <taxon>Nematoda</taxon>
        <taxon>Enoplea</taxon>
        <taxon>Dorylaimia</taxon>
        <taxon>Trichinellida</taxon>
        <taxon>Trichinellidae</taxon>
        <taxon>Trichinella</taxon>
    </lineage>
</organism>
<dbReference type="AlphaFoldDB" id="A0A0V0RY15"/>
<comment type="caution">
    <text evidence="1">The sequence shown here is derived from an EMBL/GenBank/DDBJ whole genome shotgun (WGS) entry which is preliminary data.</text>
</comment>
<protein>
    <submittedName>
        <fullName evidence="1">Uncharacterized protein</fullName>
    </submittedName>
</protein>
<name>A0A0V0RY15_9BILA</name>
<gene>
    <name evidence="1" type="ORF">T07_13029</name>
</gene>
<proteinExistence type="predicted"/>
<evidence type="ECO:0000313" key="1">
    <source>
        <dbReference type="EMBL" id="KRX19405.1"/>
    </source>
</evidence>
<keyword evidence="2" id="KW-1185">Reference proteome</keyword>
<sequence>MKKWKNENVDHTRQIEDDTNVVTLYSTEQTYNPSITTPQHACQPVEVADDVRLNDWNRCSKIPITRQKFTMSAFQEARSTSASLLASFPCYGA</sequence>